<dbReference type="InterPro" id="IPR054156">
    <property type="entry name" value="YxaF_TetR_C"/>
</dbReference>
<dbReference type="SUPFAM" id="SSF48498">
    <property type="entry name" value="Tetracyclin repressor-like, C-terminal domain"/>
    <property type="match status" value="1"/>
</dbReference>
<dbReference type="InterPro" id="IPR001647">
    <property type="entry name" value="HTH_TetR"/>
</dbReference>
<evidence type="ECO:0000313" key="7">
    <source>
        <dbReference type="Proteomes" id="UP000002730"/>
    </source>
</evidence>
<dbReference type="GO" id="GO:0003677">
    <property type="term" value="F:DNA binding"/>
    <property type="evidence" value="ECO:0007669"/>
    <property type="project" value="UniProtKB-UniRule"/>
</dbReference>
<organism evidence="6 7">
    <name type="scientific">Clostridium cellulovorans (strain ATCC 35296 / DSM 3052 / OCM 3 / 743B)</name>
    <dbReference type="NCBI Taxonomy" id="573061"/>
    <lineage>
        <taxon>Bacteria</taxon>
        <taxon>Bacillati</taxon>
        <taxon>Bacillota</taxon>
        <taxon>Clostridia</taxon>
        <taxon>Eubacteriales</taxon>
        <taxon>Clostridiaceae</taxon>
        <taxon>Clostridium</taxon>
    </lineage>
</organism>
<keyword evidence="3" id="KW-0804">Transcription</keyword>
<evidence type="ECO:0000313" key="6">
    <source>
        <dbReference type="EMBL" id="ADL52701.1"/>
    </source>
</evidence>
<dbReference type="RefSeq" id="WP_010075795.1">
    <property type="nucleotide sequence ID" value="NC_014393.1"/>
</dbReference>
<feature type="domain" description="HTH tetR-type" evidence="5">
    <location>
        <begin position="7"/>
        <end position="67"/>
    </location>
</feature>
<evidence type="ECO:0000256" key="4">
    <source>
        <dbReference type="PROSITE-ProRule" id="PRU00335"/>
    </source>
</evidence>
<gene>
    <name evidence="6" type="ordered locus">Clocel_3010</name>
</gene>
<dbReference type="SUPFAM" id="SSF46689">
    <property type="entry name" value="Homeodomain-like"/>
    <property type="match status" value="1"/>
</dbReference>
<evidence type="ECO:0000256" key="2">
    <source>
        <dbReference type="ARBA" id="ARBA00023125"/>
    </source>
</evidence>
<protein>
    <submittedName>
        <fullName evidence="6">Transcriptional regulator, TetR family</fullName>
    </submittedName>
</protein>
<dbReference type="AlphaFoldDB" id="D9STG7"/>
<dbReference type="Proteomes" id="UP000002730">
    <property type="component" value="Chromosome"/>
</dbReference>
<dbReference type="Pfam" id="PF21993">
    <property type="entry name" value="TetR_C_13_2"/>
    <property type="match status" value="1"/>
</dbReference>
<dbReference type="PANTHER" id="PTHR47506:SF3">
    <property type="entry name" value="HTH-TYPE TRANSCRIPTIONAL REGULATOR LMRA"/>
    <property type="match status" value="1"/>
</dbReference>
<proteinExistence type="predicted"/>
<dbReference type="InterPro" id="IPR009057">
    <property type="entry name" value="Homeodomain-like_sf"/>
</dbReference>
<feature type="DNA-binding region" description="H-T-H motif" evidence="4">
    <location>
        <begin position="30"/>
        <end position="49"/>
    </location>
</feature>
<accession>D9STG7</accession>
<dbReference type="PRINTS" id="PR00455">
    <property type="entry name" value="HTHTETR"/>
</dbReference>
<dbReference type="PROSITE" id="PS50977">
    <property type="entry name" value="HTH_TETR_2"/>
    <property type="match status" value="1"/>
</dbReference>
<keyword evidence="2 4" id="KW-0238">DNA-binding</keyword>
<evidence type="ECO:0000259" key="5">
    <source>
        <dbReference type="PROSITE" id="PS50977"/>
    </source>
</evidence>
<evidence type="ECO:0000256" key="3">
    <source>
        <dbReference type="ARBA" id="ARBA00023163"/>
    </source>
</evidence>
<dbReference type="HOGENOM" id="CLU_069356_28_1_9"/>
<keyword evidence="1" id="KW-0805">Transcription regulation</keyword>
<dbReference type="InterPro" id="IPR036271">
    <property type="entry name" value="Tet_transcr_reg_TetR-rel_C_sf"/>
</dbReference>
<keyword evidence="7" id="KW-1185">Reference proteome</keyword>
<dbReference type="KEGG" id="ccb:Clocel_3010"/>
<dbReference type="STRING" id="573061.Clocel_3010"/>
<dbReference type="OrthoDB" id="9812484at2"/>
<sequence>MKGTKGEQAKQCLIETAARLFLRKGYSSTGINDILSEADMSKGSFYFHFSSKKDLGFEVARYYGKTTLDQWLEPLSENPWDVFIKKMIFDIKTSVAEGTYFGCPLAVLGLDISFVDDDLSKTYAGGIIRLMSIFSKSLQLSGLTEEQAKEVSRRAFAIYEGHVLYYKISKDESAFDCMLKDLLSLV</sequence>
<dbReference type="Gene3D" id="1.10.357.10">
    <property type="entry name" value="Tetracycline Repressor, domain 2"/>
    <property type="match status" value="1"/>
</dbReference>
<reference evidence="6 7" key="1">
    <citation type="submission" date="2010-08" db="EMBL/GenBank/DDBJ databases">
        <title>Complete sequence of Clostridium cellulovorans 743B.</title>
        <authorList>
            <consortium name="US DOE Joint Genome Institute"/>
            <person name="Lucas S."/>
            <person name="Copeland A."/>
            <person name="Lapidus A."/>
            <person name="Cheng J.-F."/>
            <person name="Bruce D."/>
            <person name="Goodwin L."/>
            <person name="Pitluck S."/>
            <person name="Chertkov O."/>
            <person name="Detter J.C."/>
            <person name="Han C."/>
            <person name="Tapia R."/>
            <person name="Land M."/>
            <person name="Hauser L."/>
            <person name="Chang Y.-J."/>
            <person name="Jeffries C."/>
            <person name="Kyrpides N."/>
            <person name="Ivanova N."/>
            <person name="Mikhailova N."/>
            <person name="Hemme C.L."/>
            <person name="Woyke T."/>
        </authorList>
    </citation>
    <scope>NUCLEOTIDE SEQUENCE [LARGE SCALE GENOMIC DNA]</scope>
    <source>
        <strain evidence="7">ATCC 35296 / DSM 3052 / OCM 3 / 743B</strain>
    </source>
</reference>
<dbReference type="eggNOG" id="COG1309">
    <property type="taxonomic scope" value="Bacteria"/>
</dbReference>
<dbReference type="PANTHER" id="PTHR47506">
    <property type="entry name" value="TRANSCRIPTIONAL REGULATORY PROTEIN"/>
    <property type="match status" value="1"/>
</dbReference>
<dbReference type="Pfam" id="PF00440">
    <property type="entry name" value="TetR_N"/>
    <property type="match status" value="1"/>
</dbReference>
<dbReference type="EMBL" id="CP002160">
    <property type="protein sequence ID" value="ADL52701.1"/>
    <property type="molecule type" value="Genomic_DNA"/>
</dbReference>
<name>D9STG7_CLOC7</name>
<evidence type="ECO:0000256" key="1">
    <source>
        <dbReference type="ARBA" id="ARBA00023015"/>
    </source>
</evidence>